<dbReference type="InterPro" id="IPR002528">
    <property type="entry name" value="MATE_fam"/>
</dbReference>
<evidence type="ECO:0000256" key="12">
    <source>
        <dbReference type="ARBA" id="ARBA00031636"/>
    </source>
</evidence>
<keyword evidence="11 13" id="KW-0472">Membrane</keyword>
<feature type="transmembrane region" description="Helical" evidence="13">
    <location>
        <begin position="430"/>
        <end position="449"/>
    </location>
</feature>
<feature type="transmembrane region" description="Helical" evidence="13">
    <location>
        <begin position="65"/>
        <end position="90"/>
    </location>
</feature>
<comment type="similarity">
    <text evidence="3">Belongs to the multi antimicrobial extrusion (MATE) (TC 2.A.66.1) family.</text>
</comment>
<evidence type="ECO:0000256" key="1">
    <source>
        <dbReference type="ARBA" id="ARBA00003408"/>
    </source>
</evidence>
<evidence type="ECO:0000256" key="2">
    <source>
        <dbReference type="ARBA" id="ARBA00004651"/>
    </source>
</evidence>
<dbReference type="InterPro" id="IPR048279">
    <property type="entry name" value="MdtK-like"/>
</dbReference>
<dbReference type="RefSeq" id="WP_119716288.1">
    <property type="nucleotide sequence ID" value="NZ_OMOH01000010.1"/>
</dbReference>
<dbReference type="GO" id="GO:0042910">
    <property type="term" value="F:xenobiotic transmembrane transporter activity"/>
    <property type="evidence" value="ECO:0007669"/>
    <property type="project" value="InterPro"/>
</dbReference>
<sequence length="460" mass="48508">MTAAPGTAARRGRSRTTDLTTGPLGRGIIVFALPLLGAALVQLLYSTVDLMFVGHALGTEAAAAVGASGLIVTCLIGMFTGLGTGTGVLVARHFGAGRHSQVDRVMHTALAFGLAGGTLLIPAMILIAPTLLAWLNTPDEILAMAVVYVRIYLLGLVSVVLFNMGAGVLRAVGDSLTPMLCQLLGGVVNVLVDALFIVVFRWGIVGAAAATLTSQTLCAVLVLLALRRLDERYRLRLTRFHLHRVTLREILAIGLPAGVQALVITLSNVAVQYRINGLGIPDIAAFTVWFRVENFLYMPVMALGQAASTSVAQNLGAEDRARTRRAVRVCCLIGVAVTSVLAVALLVASGPILGMFTADPQVIALTTSIARIIGPCYLLFALMEVLSSSIRGAGHALPPMIIIVSALCGLRVVLLAALPQVFGAVTRVAMLYPLSWVVTNALLLAYLLIRRAVLWGEPRD</sequence>
<feature type="transmembrane region" description="Helical" evidence="13">
    <location>
        <begin position="362"/>
        <end position="385"/>
    </location>
</feature>
<dbReference type="CDD" id="cd13138">
    <property type="entry name" value="MATE_yoeA_like"/>
    <property type="match status" value="1"/>
</dbReference>
<keyword evidence="10" id="KW-0406">Ion transport</keyword>
<evidence type="ECO:0000256" key="7">
    <source>
        <dbReference type="ARBA" id="ARBA00022475"/>
    </source>
</evidence>
<dbReference type="GO" id="GO:0006811">
    <property type="term" value="P:monoatomic ion transport"/>
    <property type="evidence" value="ECO:0007669"/>
    <property type="project" value="UniProtKB-KW"/>
</dbReference>
<evidence type="ECO:0000256" key="6">
    <source>
        <dbReference type="ARBA" id="ARBA00022449"/>
    </source>
</evidence>
<keyword evidence="5" id="KW-0813">Transport</keyword>
<gene>
    <name evidence="14" type="ORF">PROPJV5_2138</name>
</gene>
<keyword evidence="7" id="KW-1003">Cell membrane</keyword>
<keyword evidence="6" id="KW-0050">Antiport</keyword>
<keyword evidence="15" id="KW-1185">Reference proteome</keyword>
<dbReference type="PANTHER" id="PTHR43298:SF2">
    <property type="entry name" value="FMN_FAD EXPORTER YEEO-RELATED"/>
    <property type="match status" value="1"/>
</dbReference>
<name>A0A375I2T2_9ACTN</name>
<dbReference type="GO" id="GO:0015297">
    <property type="term" value="F:antiporter activity"/>
    <property type="evidence" value="ECO:0007669"/>
    <property type="project" value="UniProtKB-KW"/>
</dbReference>
<dbReference type="Pfam" id="PF01554">
    <property type="entry name" value="MatE"/>
    <property type="match status" value="2"/>
</dbReference>
<reference evidence="15" key="1">
    <citation type="submission" date="2018-02" db="EMBL/GenBank/DDBJ databases">
        <authorList>
            <person name="Hornung B."/>
        </authorList>
    </citation>
    <scope>NUCLEOTIDE SEQUENCE [LARGE SCALE GENOMIC DNA]</scope>
</reference>
<evidence type="ECO:0000256" key="9">
    <source>
        <dbReference type="ARBA" id="ARBA00022989"/>
    </source>
</evidence>
<protein>
    <recommendedName>
        <fullName evidence="4">Probable multidrug resistance protein NorM</fullName>
    </recommendedName>
    <alternativeName>
        <fullName evidence="12">Multidrug-efflux transporter</fullName>
    </alternativeName>
</protein>
<dbReference type="EMBL" id="OMOH01000010">
    <property type="protein sequence ID" value="SPF69178.1"/>
    <property type="molecule type" value="Genomic_DNA"/>
</dbReference>
<dbReference type="AlphaFoldDB" id="A0A375I2T2"/>
<dbReference type="PIRSF" id="PIRSF006603">
    <property type="entry name" value="DinF"/>
    <property type="match status" value="1"/>
</dbReference>
<organism evidence="14 15">
    <name type="scientific">Propionibacterium ruminifibrarum</name>
    <dbReference type="NCBI Taxonomy" id="1962131"/>
    <lineage>
        <taxon>Bacteria</taxon>
        <taxon>Bacillati</taxon>
        <taxon>Actinomycetota</taxon>
        <taxon>Actinomycetes</taxon>
        <taxon>Propionibacteriales</taxon>
        <taxon>Propionibacteriaceae</taxon>
        <taxon>Propionibacterium</taxon>
    </lineage>
</organism>
<dbReference type="InterPro" id="IPR050222">
    <property type="entry name" value="MATE_MdtK"/>
</dbReference>
<dbReference type="Proteomes" id="UP000265962">
    <property type="component" value="Unassembled WGS sequence"/>
</dbReference>
<evidence type="ECO:0000313" key="14">
    <source>
        <dbReference type="EMBL" id="SPF69178.1"/>
    </source>
</evidence>
<evidence type="ECO:0000256" key="4">
    <source>
        <dbReference type="ARBA" id="ARBA00020268"/>
    </source>
</evidence>
<evidence type="ECO:0000256" key="5">
    <source>
        <dbReference type="ARBA" id="ARBA00022448"/>
    </source>
</evidence>
<feature type="transmembrane region" description="Helical" evidence="13">
    <location>
        <begin position="141"/>
        <end position="162"/>
    </location>
</feature>
<feature type="transmembrane region" description="Helical" evidence="13">
    <location>
        <begin position="208"/>
        <end position="229"/>
    </location>
</feature>
<dbReference type="PANTHER" id="PTHR43298">
    <property type="entry name" value="MULTIDRUG RESISTANCE PROTEIN NORM-RELATED"/>
    <property type="match status" value="1"/>
</dbReference>
<accession>A0A375I2T2</accession>
<keyword evidence="9 13" id="KW-1133">Transmembrane helix</keyword>
<feature type="transmembrane region" description="Helical" evidence="13">
    <location>
        <begin position="295"/>
        <end position="317"/>
    </location>
</feature>
<feature type="transmembrane region" description="Helical" evidence="13">
    <location>
        <begin position="397"/>
        <end position="418"/>
    </location>
</feature>
<feature type="transmembrane region" description="Helical" evidence="13">
    <location>
        <begin position="250"/>
        <end position="275"/>
    </location>
</feature>
<dbReference type="GO" id="GO:0005886">
    <property type="term" value="C:plasma membrane"/>
    <property type="evidence" value="ECO:0007669"/>
    <property type="project" value="UniProtKB-SubCell"/>
</dbReference>
<dbReference type="NCBIfam" id="TIGR00797">
    <property type="entry name" value="matE"/>
    <property type="match status" value="1"/>
</dbReference>
<feature type="transmembrane region" description="Helical" evidence="13">
    <location>
        <begin position="183"/>
        <end position="202"/>
    </location>
</feature>
<evidence type="ECO:0000256" key="8">
    <source>
        <dbReference type="ARBA" id="ARBA00022692"/>
    </source>
</evidence>
<comment type="function">
    <text evidence="1">Multidrug efflux pump.</text>
</comment>
<evidence type="ECO:0000256" key="3">
    <source>
        <dbReference type="ARBA" id="ARBA00010199"/>
    </source>
</evidence>
<feature type="transmembrane region" description="Helical" evidence="13">
    <location>
        <begin position="329"/>
        <end position="356"/>
    </location>
</feature>
<evidence type="ECO:0000256" key="13">
    <source>
        <dbReference type="SAM" id="Phobius"/>
    </source>
</evidence>
<keyword evidence="8 13" id="KW-0812">Transmembrane</keyword>
<evidence type="ECO:0000256" key="10">
    <source>
        <dbReference type="ARBA" id="ARBA00023065"/>
    </source>
</evidence>
<evidence type="ECO:0000256" key="11">
    <source>
        <dbReference type="ARBA" id="ARBA00023136"/>
    </source>
</evidence>
<proteinExistence type="inferred from homology"/>
<feature type="transmembrane region" description="Helical" evidence="13">
    <location>
        <begin position="110"/>
        <end position="135"/>
    </location>
</feature>
<comment type="subcellular location">
    <subcellularLocation>
        <location evidence="2">Cell membrane</location>
        <topology evidence="2">Multi-pass membrane protein</topology>
    </subcellularLocation>
</comment>
<feature type="transmembrane region" description="Helical" evidence="13">
    <location>
        <begin position="23"/>
        <end position="45"/>
    </location>
</feature>
<evidence type="ECO:0000313" key="15">
    <source>
        <dbReference type="Proteomes" id="UP000265962"/>
    </source>
</evidence>
<dbReference type="OrthoDB" id="9806302at2"/>